<proteinExistence type="predicted"/>
<dbReference type="AlphaFoldDB" id="A0A5N1JET5"/>
<reference evidence="1 2" key="1">
    <citation type="submission" date="2019-09" db="EMBL/GenBank/DDBJ databases">
        <title>Genome Sequence of Larkinella sp MA1.</title>
        <authorList>
            <person name="Srinivasan S."/>
        </authorList>
    </citation>
    <scope>NUCLEOTIDE SEQUENCE [LARGE SCALE GENOMIC DNA]</scope>
    <source>
        <strain evidence="1 2">MA1</strain>
    </source>
</reference>
<name>A0A5N1JET5_9BACT</name>
<evidence type="ECO:0000313" key="2">
    <source>
        <dbReference type="Proteomes" id="UP000326344"/>
    </source>
</evidence>
<dbReference type="Proteomes" id="UP000326344">
    <property type="component" value="Unassembled WGS sequence"/>
</dbReference>
<sequence>MPRFQPQANEILADPAQQLFFLLVCLKNNPLQQFQAALFDLFQGSVSTMIRRLLALLNQTLKVLGLAPCQDTDSLLTQLDRLKPCDLNLDATERQGHRLGDPSAVEYSGKSVGTPVKIKSCVTTGLMCFF</sequence>
<evidence type="ECO:0000313" key="1">
    <source>
        <dbReference type="EMBL" id="KAA9349239.1"/>
    </source>
</evidence>
<gene>
    <name evidence="1" type="ORF">F0P93_22860</name>
</gene>
<protein>
    <submittedName>
        <fullName evidence="1">Transposase family protein</fullName>
    </submittedName>
</protein>
<accession>A0A5N1JET5</accession>
<dbReference type="RefSeq" id="WP_150880054.1">
    <property type="nucleotide sequence ID" value="NZ_VTWS01000006.1"/>
</dbReference>
<comment type="caution">
    <text evidence="1">The sequence shown here is derived from an EMBL/GenBank/DDBJ whole genome shotgun (WGS) entry which is preliminary data.</text>
</comment>
<keyword evidence="2" id="KW-1185">Reference proteome</keyword>
<dbReference type="EMBL" id="VTWS01000006">
    <property type="protein sequence ID" value="KAA9349239.1"/>
    <property type="molecule type" value="Genomic_DNA"/>
</dbReference>
<organism evidence="1 2">
    <name type="scientific">Larkinella humicola</name>
    <dbReference type="NCBI Taxonomy" id="2607654"/>
    <lineage>
        <taxon>Bacteria</taxon>
        <taxon>Pseudomonadati</taxon>
        <taxon>Bacteroidota</taxon>
        <taxon>Cytophagia</taxon>
        <taxon>Cytophagales</taxon>
        <taxon>Spirosomataceae</taxon>
        <taxon>Larkinella</taxon>
    </lineage>
</organism>